<evidence type="ECO:0000256" key="2">
    <source>
        <dbReference type="ARBA" id="ARBA00022729"/>
    </source>
</evidence>
<dbReference type="OrthoDB" id="9772589at2"/>
<keyword evidence="7" id="KW-1185">Reference proteome</keyword>
<name>A0A7L4YJW7_9ACTN</name>
<feature type="compositionally biased region" description="Gly residues" evidence="3">
    <location>
        <begin position="31"/>
        <end position="41"/>
    </location>
</feature>
<sequence>MTRRSVRGVVATGAILALALAGCGSKETGSGSSGGGGGGGSDLSIQPLKQIDSEGNEVEAPSTSDAADPAGDGNATCSGIALGFAGALSGDNAALGKNIQYGMQLALKKHNDANPNCQVEVKDFDTEGTPEKATQVAPTITGDQSIIALLGPAFSGESEAIDGQLDAAGLPALTASATATTLSENGWKVFFRGLANDAVQGPSVAAYIKNDVKAEKVFLIQDDSAYGKGLAEEVSGGLGDLVTDTADVKTKDKEFTSVVTSVKDSGADAVFYAGYYAEAAPLVQQLRDGGFEGKFISADGVNDPAFVDGAGSASEGAILSCPCGPAPDEFASEYEEVSGGTAPGVYSVEGYDLTTIMLKGIDSGVTTREAMLEFVKNYDGQGLARNYKWSDTGELEATNIWMYEVK</sequence>
<dbReference type="RefSeq" id="WP_159542240.1">
    <property type="nucleotide sequence ID" value="NZ_CP047156.1"/>
</dbReference>
<dbReference type="InterPro" id="IPR028082">
    <property type="entry name" value="Peripla_BP_I"/>
</dbReference>
<dbReference type="SUPFAM" id="SSF53822">
    <property type="entry name" value="Periplasmic binding protein-like I"/>
    <property type="match status" value="1"/>
</dbReference>
<dbReference type="AlphaFoldDB" id="A0A7L4YJW7"/>
<dbReference type="EMBL" id="CP047156">
    <property type="protein sequence ID" value="QHB99098.1"/>
    <property type="molecule type" value="Genomic_DNA"/>
</dbReference>
<reference evidence="6 7" key="1">
    <citation type="journal article" date="2018" name="Int. J. Syst. Evol. Microbiol.">
        <title>Epidermidibacterium keratini gen. nov., sp. nov., a member of the family Sporichthyaceae, isolated from keratin epidermis.</title>
        <authorList>
            <person name="Lee D.G."/>
            <person name="Trujillo M.E."/>
            <person name="Kang S."/>
            <person name="Nam J.J."/>
            <person name="Kim Y.J."/>
        </authorList>
    </citation>
    <scope>NUCLEOTIDE SEQUENCE [LARGE SCALE GENOMIC DNA]</scope>
    <source>
        <strain evidence="6 7">EPI-7</strain>
    </source>
</reference>
<comment type="similarity">
    <text evidence="1">Belongs to the leucine-binding protein family.</text>
</comment>
<dbReference type="CDD" id="cd06342">
    <property type="entry name" value="PBP1_ABC_LIVBP-like"/>
    <property type="match status" value="1"/>
</dbReference>
<accession>A0A7L4YJW7</accession>
<dbReference type="InterPro" id="IPR028081">
    <property type="entry name" value="Leu-bd"/>
</dbReference>
<evidence type="ECO:0000313" key="6">
    <source>
        <dbReference type="EMBL" id="QHB99098.1"/>
    </source>
</evidence>
<dbReference type="PANTHER" id="PTHR47151">
    <property type="entry name" value="LEU/ILE/VAL-BINDING ABC TRANSPORTER SUBUNIT"/>
    <property type="match status" value="1"/>
</dbReference>
<evidence type="ECO:0000313" key="7">
    <source>
        <dbReference type="Proteomes" id="UP000463857"/>
    </source>
</evidence>
<dbReference type="Gene3D" id="3.40.50.2300">
    <property type="match status" value="2"/>
</dbReference>
<keyword evidence="2 4" id="KW-0732">Signal</keyword>
<dbReference type="PROSITE" id="PS51257">
    <property type="entry name" value="PROKAR_LIPOPROTEIN"/>
    <property type="match status" value="1"/>
</dbReference>
<dbReference type="PANTHER" id="PTHR47151:SF2">
    <property type="entry name" value="AMINO ACID BINDING PROTEIN"/>
    <property type="match status" value="1"/>
</dbReference>
<dbReference type="Proteomes" id="UP000463857">
    <property type="component" value="Chromosome"/>
</dbReference>
<feature type="region of interest" description="Disordered" evidence="3">
    <location>
        <begin position="24"/>
        <end position="71"/>
    </location>
</feature>
<protein>
    <submittedName>
        <fullName evidence="6">ABC transporter substrate-binding protein</fullName>
    </submittedName>
</protein>
<evidence type="ECO:0000259" key="5">
    <source>
        <dbReference type="Pfam" id="PF13458"/>
    </source>
</evidence>
<feature type="domain" description="Leucine-binding protein" evidence="5">
    <location>
        <begin position="80"/>
        <end position="406"/>
    </location>
</feature>
<evidence type="ECO:0000256" key="3">
    <source>
        <dbReference type="SAM" id="MobiDB-lite"/>
    </source>
</evidence>
<feature type="chain" id="PRO_5039731494" evidence="4">
    <location>
        <begin position="22"/>
        <end position="406"/>
    </location>
</feature>
<feature type="signal peptide" evidence="4">
    <location>
        <begin position="1"/>
        <end position="21"/>
    </location>
</feature>
<dbReference type="Pfam" id="PF13458">
    <property type="entry name" value="Peripla_BP_6"/>
    <property type="match status" value="1"/>
</dbReference>
<dbReference type="InParanoid" id="A0A7L4YJW7"/>
<evidence type="ECO:0000256" key="4">
    <source>
        <dbReference type="SAM" id="SignalP"/>
    </source>
</evidence>
<organism evidence="6 7">
    <name type="scientific">Epidermidibacterium keratini</name>
    <dbReference type="NCBI Taxonomy" id="1891644"/>
    <lineage>
        <taxon>Bacteria</taxon>
        <taxon>Bacillati</taxon>
        <taxon>Actinomycetota</taxon>
        <taxon>Actinomycetes</taxon>
        <taxon>Sporichthyales</taxon>
        <taxon>Sporichthyaceae</taxon>
        <taxon>Epidermidibacterium</taxon>
    </lineage>
</organism>
<proteinExistence type="inferred from homology"/>
<dbReference type="KEGG" id="eke:EK0264_01510"/>
<gene>
    <name evidence="6" type="ORF">EK0264_01510</name>
</gene>
<evidence type="ECO:0000256" key="1">
    <source>
        <dbReference type="ARBA" id="ARBA00010062"/>
    </source>
</evidence>